<dbReference type="GO" id="GO:0002181">
    <property type="term" value="P:cytoplasmic translation"/>
    <property type="evidence" value="ECO:0007669"/>
    <property type="project" value="TreeGrafter"/>
</dbReference>
<dbReference type="GO" id="GO:0000027">
    <property type="term" value="P:ribosomal large subunit assembly"/>
    <property type="evidence" value="ECO:0007669"/>
    <property type="project" value="TreeGrafter"/>
</dbReference>
<dbReference type="STRING" id="1003232.J9DLQ1"/>
<organism evidence="1 2">
    <name type="scientific">Edhazardia aedis (strain USNM 41457)</name>
    <name type="common">Microsporidian parasite</name>
    <dbReference type="NCBI Taxonomy" id="1003232"/>
    <lineage>
        <taxon>Eukaryota</taxon>
        <taxon>Fungi</taxon>
        <taxon>Fungi incertae sedis</taxon>
        <taxon>Microsporidia</taxon>
        <taxon>Edhazardia</taxon>
    </lineage>
</organism>
<dbReference type="PANTHER" id="PTHR10715:SF0">
    <property type="entry name" value="LARGE RIBOSOMAL SUBUNIT PROTEIN EL6"/>
    <property type="match status" value="1"/>
</dbReference>
<dbReference type="GO" id="GO:0022625">
    <property type="term" value="C:cytosolic large ribosomal subunit"/>
    <property type="evidence" value="ECO:0007669"/>
    <property type="project" value="TreeGrafter"/>
</dbReference>
<sequence length="161" mass="18601">MIRDLKINDTYNKKYYRPYDIPTLPKHKVIKARKQRKDLSSGQIVVVLEGKFAGSRVVYVNSLPNYQALCCGPKSVNDIPFFKIDERFLLPTGTIFKADLTNSLKEDDVSPCDAEDFKENEEMRKMAGKIDHEVGSIKMMKTYLSTKFSLPENIDFYDLKF</sequence>
<reference evidence="1 2" key="1">
    <citation type="submission" date="2011-08" db="EMBL/GenBank/DDBJ databases">
        <authorList>
            <person name="Liu Z.J."/>
            <person name="Shi F.L."/>
            <person name="Lu J.Q."/>
            <person name="Li M."/>
            <person name="Wang Z.L."/>
        </authorList>
    </citation>
    <scope>NUCLEOTIDE SEQUENCE [LARGE SCALE GENOMIC DNA]</scope>
    <source>
        <strain evidence="1 2">USNM 41457</strain>
    </source>
</reference>
<dbReference type="InterPro" id="IPR008991">
    <property type="entry name" value="Translation_prot_SH3-like_sf"/>
</dbReference>
<evidence type="ECO:0008006" key="3">
    <source>
        <dbReference type="Google" id="ProtNLM"/>
    </source>
</evidence>
<dbReference type="FunCoup" id="J9DLQ1">
    <property type="interactions" value="223"/>
</dbReference>
<dbReference type="OMA" id="WTTENAV"/>
<dbReference type="HOGENOM" id="CLU_129464_0_0_1"/>
<accession>J9DLQ1</accession>
<dbReference type="VEuPathDB" id="MicrosporidiaDB:EDEG_03266"/>
<dbReference type="InParanoid" id="J9DLQ1"/>
<evidence type="ECO:0000313" key="1">
    <source>
        <dbReference type="EMBL" id="EJW02302.1"/>
    </source>
</evidence>
<gene>
    <name evidence="1" type="ORF">EDEG_03266</name>
</gene>
<dbReference type="EMBL" id="AFBI03000079">
    <property type="protein sequence ID" value="EJW02302.1"/>
    <property type="molecule type" value="Genomic_DNA"/>
</dbReference>
<dbReference type="PANTHER" id="PTHR10715">
    <property type="entry name" value="60S RIBOSOMAL PROTEIN L6"/>
    <property type="match status" value="1"/>
</dbReference>
<dbReference type="OrthoDB" id="2436667at2759"/>
<comment type="caution">
    <text evidence="1">The sequence shown here is derived from an EMBL/GenBank/DDBJ whole genome shotgun (WGS) entry which is preliminary data.</text>
</comment>
<protein>
    <recommendedName>
        <fullName evidence="3">60S ribosomal protein L6</fullName>
    </recommendedName>
</protein>
<evidence type="ECO:0000313" key="2">
    <source>
        <dbReference type="Proteomes" id="UP000003163"/>
    </source>
</evidence>
<proteinExistence type="predicted"/>
<dbReference type="SUPFAM" id="SSF50104">
    <property type="entry name" value="Translation proteins SH3-like domain"/>
    <property type="match status" value="1"/>
</dbReference>
<dbReference type="Proteomes" id="UP000003163">
    <property type="component" value="Unassembled WGS sequence"/>
</dbReference>
<name>J9DLQ1_EDHAE</name>
<keyword evidence="2" id="KW-1185">Reference proteome</keyword>
<reference evidence="2" key="2">
    <citation type="submission" date="2015-07" db="EMBL/GenBank/DDBJ databases">
        <title>Contrasting host-pathogen interactions and genome evolution in two generalist and specialist microsporidian pathogens of mosquitoes.</title>
        <authorList>
            <consortium name="The Broad Institute Genomics Platform"/>
            <consortium name="The Broad Institute Genome Sequencing Center for Infectious Disease"/>
            <person name="Cuomo C.A."/>
            <person name="Sanscrainte N.D."/>
            <person name="Goldberg J.M."/>
            <person name="Heiman D."/>
            <person name="Young S."/>
            <person name="Zeng Q."/>
            <person name="Becnel J.J."/>
            <person name="Birren B.W."/>
        </authorList>
    </citation>
    <scope>NUCLEOTIDE SEQUENCE [LARGE SCALE GENOMIC DNA]</scope>
    <source>
        <strain evidence="2">USNM 41457</strain>
    </source>
</reference>
<dbReference type="InterPro" id="IPR000915">
    <property type="entry name" value="60S_ribosomal_eL6"/>
</dbReference>
<dbReference type="GO" id="GO:0003735">
    <property type="term" value="F:structural constituent of ribosome"/>
    <property type="evidence" value="ECO:0007669"/>
    <property type="project" value="InterPro"/>
</dbReference>
<dbReference type="GO" id="GO:0003723">
    <property type="term" value="F:RNA binding"/>
    <property type="evidence" value="ECO:0007669"/>
    <property type="project" value="TreeGrafter"/>
</dbReference>
<dbReference type="AlphaFoldDB" id="J9DLQ1"/>